<accession>A0ABV9P3V5</accession>
<protein>
    <submittedName>
        <fullName evidence="1">Uncharacterized protein</fullName>
    </submittedName>
</protein>
<evidence type="ECO:0000313" key="2">
    <source>
        <dbReference type="Proteomes" id="UP001595885"/>
    </source>
</evidence>
<proteinExistence type="predicted"/>
<dbReference type="RefSeq" id="WP_379740695.1">
    <property type="nucleotide sequence ID" value="NZ_JBHSGW010000025.1"/>
</dbReference>
<keyword evidence="2" id="KW-1185">Reference proteome</keyword>
<sequence>MAKITLIEDGILPKIEGFAIYPLDGQLIIRTQSGFTKKGLKNNPKYANCKKNASEFGRVSSVGKHLRLALQDFLPRKNNLAVVNALTKKLRAVLQCDTISARGERLLSCAFATSEALDMMNGYAFNPDGIGYAKCIKDVKAVELTFETLATPDMASYLALQTIEFGFNFQSMAHQLNCSDLRFFSLPNKLGTIRLPREQGRVFEGTSFLLVAMIFYKKVGDSFVALSEDGMNQLVIL</sequence>
<gene>
    <name evidence="1" type="ORF">ACFO3U_08680</name>
</gene>
<dbReference type="Proteomes" id="UP001595885">
    <property type="component" value="Unassembled WGS sequence"/>
</dbReference>
<dbReference type="EMBL" id="JBHSGW010000025">
    <property type="protein sequence ID" value="MFC4740068.1"/>
    <property type="molecule type" value="Genomic_DNA"/>
</dbReference>
<name>A0ABV9P3V5_9FLAO</name>
<comment type="caution">
    <text evidence="1">The sequence shown here is derived from an EMBL/GenBank/DDBJ whole genome shotgun (WGS) entry which is preliminary data.</text>
</comment>
<evidence type="ECO:0000313" key="1">
    <source>
        <dbReference type="EMBL" id="MFC4740068.1"/>
    </source>
</evidence>
<reference evidence="2" key="1">
    <citation type="journal article" date="2019" name="Int. J. Syst. Evol. Microbiol.">
        <title>The Global Catalogue of Microorganisms (GCM) 10K type strain sequencing project: providing services to taxonomists for standard genome sequencing and annotation.</title>
        <authorList>
            <consortium name="The Broad Institute Genomics Platform"/>
            <consortium name="The Broad Institute Genome Sequencing Center for Infectious Disease"/>
            <person name="Wu L."/>
            <person name="Ma J."/>
        </authorList>
    </citation>
    <scope>NUCLEOTIDE SEQUENCE [LARGE SCALE GENOMIC DNA]</scope>
    <source>
        <strain evidence="2">CCUG 50349</strain>
    </source>
</reference>
<organism evidence="1 2">
    <name type="scientific">Flavobacterium ponti</name>
    <dbReference type="NCBI Taxonomy" id="665133"/>
    <lineage>
        <taxon>Bacteria</taxon>
        <taxon>Pseudomonadati</taxon>
        <taxon>Bacteroidota</taxon>
        <taxon>Flavobacteriia</taxon>
        <taxon>Flavobacteriales</taxon>
        <taxon>Flavobacteriaceae</taxon>
        <taxon>Flavobacterium</taxon>
    </lineage>
</organism>